<dbReference type="InterPro" id="IPR021109">
    <property type="entry name" value="Peptidase_aspartic_dom_sf"/>
</dbReference>
<keyword evidence="12" id="KW-1185">Reference proteome</keyword>
<keyword evidence="3" id="KW-0732">Signal</keyword>
<evidence type="ECO:0000256" key="7">
    <source>
        <dbReference type="ARBA" id="ARBA00023180"/>
    </source>
</evidence>
<keyword evidence="2" id="KW-0645">Protease</keyword>
<evidence type="ECO:0000313" key="11">
    <source>
        <dbReference type="EMBL" id="KAF8679040.1"/>
    </source>
</evidence>
<dbReference type="Proteomes" id="UP000636709">
    <property type="component" value="Unassembled WGS sequence"/>
</dbReference>
<feature type="region of interest" description="Disordered" evidence="9">
    <location>
        <begin position="184"/>
        <end position="207"/>
    </location>
</feature>
<sequence>MARELAPSYVLFVALRSAMPRQPTLHRQGKADLGVVISALSSSALGSDARHGSPTADLPSHYKIRRTMADTRWSIIWRHEMPGTTGSRRRHSRNPNRAVKGDAASSTAQVTAPASFHMNRSARCSSLRTGPMFTTFVGLWPSGLFGSACVLGANHGTDPLLSSPKSSPTVRTCHVVTAVPRQASCEAPARRSTRRQARPLAEATPRVHELPQLGPRRAVQQWHLSHLSSTARRYVHARTSRASNRAMPPSSRPRSPPLYTSGRVGVTRWPPLSHLVTASPRSKPHSRSEMRMGVPMLCPMALALALLLLASGATASHSPSCPATPPDAGGTLQVSHAFGPCSPLGSSGGGASPSWAGFLADQSARDTSRLLYLDSLAAVRGRAYAPIASGRQLLQTPTYVVRARLGTPAQELLLAVDTSNDAAWIPCAGCAGCAASNPFTPSSSSSYRPVPCASPLCTQAPNSACPPNTRGACGFSLTYADSSLVATLSQDSLTVAGDVVKAYTFGCLQRATGTAAPPQGLLGLGRGPLSFLSQTKDMYEETFSYCLPSFKSVNFSGTLRLGKKGQPQRIKTTPLLANPHRSSLYYVNMTGIRVGKKVVTIPASALGFDPATGAGTVLDSGTMFTRLVAPAYLAVRDEVRRRVGKPVSSLGGFDTCFTDPAVKWPPVTLMFDGMQVTLPEENVVIHSTYGTTSCLAMAAAPDGVNTVLNVIASMQQQNHRVLFDVPNGRVGFARERCTAI</sequence>
<evidence type="ECO:0000256" key="8">
    <source>
        <dbReference type="PIRSR" id="PIRSR601461-1"/>
    </source>
</evidence>
<keyword evidence="4" id="KW-0064">Aspartyl protease</keyword>
<organism evidence="11 12">
    <name type="scientific">Digitaria exilis</name>
    <dbReference type="NCBI Taxonomy" id="1010633"/>
    <lineage>
        <taxon>Eukaryota</taxon>
        <taxon>Viridiplantae</taxon>
        <taxon>Streptophyta</taxon>
        <taxon>Embryophyta</taxon>
        <taxon>Tracheophyta</taxon>
        <taxon>Spermatophyta</taxon>
        <taxon>Magnoliopsida</taxon>
        <taxon>Liliopsida</taxon>
        <taxon>Poales</taxon>
        <taxon>Poaceae</taxon>
        <taxon>PACMAD clade</taxon>
        <taxon>Panicoideae</taxon>
        <taxon>Panicodae</taxon>
        <taxon>Paniceae</taxon>
        <taxon>Anthephorinae</taxon>
        <taxon>Digitaria</taxon>
    </lineage>
</organism>
<dbReference type="PROSITE" id="PS51767">
    <property type="entry name" value="PEPTIDASE_A1"/>
    <property type="match status" value="1"/>
</dbReference>
<evidence type="ECO:0000313" key="12">
    <source>
        <dbReference type="Proteomes" id="UP000636709"/>
    </source>
</evidence>
<evidence type="ECO:0000256" key="6">
    <source>
        <dbReference type="ARBA" id="ARBA00023157"/>
    </source>
</evidence>
<dbReference type="InterPro" id="IPR032799">
    <property type="entry name" value="TAXi_C"/>
</dbReference>
<dbReference type="InterPro" id="IPR033121">
    <property type="entry name" value="PEPTIDASE_A1"/>
</dbReference>
<feature type="active site" evidence="8">
    <location>
        <position position="417"/>
    </location>
</feature>
<dbReference type="GO" id="GO:0004190">
    <property type="term" value="F:aspartic-type endopeptidase activity"/>
    <property type="evidence" value="ECO:0007669"/>
    <property type="project" value="UniProtKB-KW"/>
</dbReference>
<dbReference type="FunFam" id="2.40.70.10:FF:000022">
    <property type="entry name" value="Aspartyl protease AED3"/>
    <property type="match status" value="1"/>
</dbReference>
<reference evidence="11" key="1">
    <citation type="submission" date="2020-07" db="EMBL/GenBank/DDBJ databases">
        <title>Genome sequence and genetic diversity analysis of an under-domesticated orphan crop, white fonio (Digitaria exilis).</title>
        <authorList>
            <person name="Bennetzen J.L."/>
            <person name="Chen S."/>
            <person name="Ma X."/>
            <person name="Wang X."/>
            <person name="Yssel A.E.J."/>
            <person name="Chaluvadi S.R."/>
            <person name="Johnson M."/>
            <person name="Gangashetty P."/>
            <person name="Hamidou F."/>
            <person name="Sanogo M.D."/>
            <person name="Zwaenepoel A."/>
            <person name="Wallace J."/>
            <person name="Van De Peer Y."/>
            <person name="Van Deynze A."/>
        </authorList>
    </citation>
    <scope>NUCLEOTIDE SEQUENCE</scope>
    <source>
        <tissue evidence="11">Leaves</tissue>
    </source>
</reference>
<evidence type="ECO:0000259" key="10">
    <source>
        <dbReference type="PROSITE" id="PS51767"/>
    </source>
</evidence>
<dbReference type="Pfam" id="PF14543">
    <property type="entry name" value="TAXi_N"/>
    <property type="match status" value="1"/>
</dbReference>
<gene>
    <name evidence="11" type="ORF">HU200_045793</name>
</gene>
<keyword evidence="6" id="KW-1015">Disulfide bond</keyword>
<evidence type="ECO:0000256" key="3">
    <source>
        <dbReference type="ARBA" id="ARBA00022729"/>
    </source>
</evidence>
<keyword evidence="7" id="KW-0325">Glycoprotein</keyword>
<dbReference type="SUPFAM" id="SSF50630">
    <property type="entry name" value="Acid proteases"/>
    <property type="match status" value="1"/>
</dbReference>
<feature type="domain" description="Peptidase A1" evidence="10">
    <location>
        <begin position="399"/>
        <end position="733"/>
    </location>
</feature>
<dbReference type="OrthoDB" id="2747330at2759"/>
<evidence type="ECO:0000256" key="4">
    <source>
        <dbReference type="ARBA" id="ARBA00022750"/>
    </source>
</evidence>
<comment type="caution">
    <text evidence="11">The sequence shown here is derived from an EMBL/GenBank/DDBJ whole genome shotgun (WGS) entry which is preliminary data.</text>
</comment>
<feature type="active site" evidence="8">
    <location>
        <position position="619"/>
    </location>
</feature>
<dbReference type="Gene3D" id="2.40.70.10">
    <property type="entry name" value="Acid Proteases"/>
    <property type="match status" value="2"/>
</dbReference>
<dbReference type="Pfam" id="PF14541">
    <property type="entry name" value="TAXi_C"/>
    <property type="match status" value="1"/>
</dbReference>
<feature type="region of interest" description="Disordered" evidence="9">
    <location>
        <begin position="82"/>
        <end position="112"/>
    </location>
</feature>
<dbReference type="GO" id="GO:0006508">
    <property type="term" value="P:proteolysis"/>
    <property type="evidence" value="ECO:0007669"/>
    <property type="project" value="UniProtKB-KW"/>
</dbReference>
<comment type="similarity">
    <text evidence="1">Belongs to the peptidase A1 family.</text>
</comment>
<dbReference type="InterPro" id="IPR001461">
    <property type="entry name" value="Aspartic_peptidase_A1"/>
</dbReference>
<feature type="compositionally biased region" description="Low complexity" evidence="9">
    <location>
        <begin position="240"/>
        <end position="249"/>
    </location>
</feature>
<evidence type="ECO:0000256" key="9">
    <source>
        <dbReference type="SAM" id="MobiDB-lite"/>
    </source>
</evidence>
<dbReference type="EMBL" id="JACEFO010002125">
    <property type="protein sequence ID" value="KAF8679040.1"/>
    <property type="molecule type" value="Genomic_DNA"/>
</dbReference>
<evidence type="ECO:0000256" key="2">
    <source>
        <dbReference type="ARBA" id="ARBA00022670"/>
    </source>
</evidence>
<dbReference type="PANTHER" id="PTHR13683:SF798">
    <property type="entry name" value="ASPARTYL PROTEASE AED3-LIKE"/>
    <property type="match status" value="1"/>
</dbReference>
<feature type="region of interest" description="Disordered" evidence="9">
    <location>
        <begin position="233"/>
        <end position="265"/>
    </location>
</feature>
<dbReference type="FunFam" id="2.40.70.10:FF:000040">
    <property type="entry name" value="aspartyl protease AED3"/>
    <property type="match status" value="1"/>
</dbReference>
<dbReference type="PANTHER" id="PTHR13683">
    <property type="entry name" value="ASPARTYL PROTEASES"/>
    <property type="match status" value="1"/>
</dbReference>
<dbReference type="AlphaFoldDB" id="A0A835AXR8"/>
<dbReference type="InterPro" id="IPR032861">
    <property type="entry name" value="TAXi_N"/>
</dbReference>
<protein>
    <recommendedName>
        <fullName evidence="10">Peptidase A1 domain-containing protein</fullName>
    </recommendedName>
</protein>
<evidence type="ECO:0000256" key="1">
    <source>
        <dbReference type="ARBA" id="ARBA00007447"/>
    </source>
</evidence>
<accession>A0A835AXR8</accession>
<name>A0A835AXR8_9POAL</name>
<proteinExistence type="inferred from homology"/>
<keyword evidence="5" id="KW-0378">Hydrolase</keyword>
<evidence type="ECO:0000256" key="5">
    <source>
        <dbReference type="ARBA" id="ARBA00022801"/>
    </source>
</evidence>